<evidence type="ECO:0000313" key="3">
    <source>
        <dbReference type="Proteomes" id="UP000827092"/>
    </source>
</evidence>
<accession>A0AAV6U196</accession>
<feature type="compositionally biased region" description="Basic and acidic residues" evidence="1">
    <location>
        <begin position="90"/>
        <end position="103"/>
    </location>
</feature>
<proteinExistence type="predicted"/>
<feature type="compositionally biased region" description="Polar residues" evidence="1">
    <location>
        <begin position="1"/>
        <end position="25"/>
    </location>
</feature>
<evidence type="ECO:0000313" key="2">
    <source>
        <dbReference type="EMBL" id="KAG8177703.1"/>
    </source>
</evidence>
<reference evidence="2 3" key="1">
    <citation type="journal article" date="2022" name="Nat. Ecol. Evol.">
        <title>A masculinizing supergene underlies an exaggerated male reproductive morph in a spider.</title>
        <authorList>
            <person name="Hendrickx F."/>
            <person name="De Corte Z."/>
            <person name="Sonet G."/>
            <person name="Van Belleghem S.M."/>
            <person name="Kostlbacher S."/>
            <person name="Vangestel C."/>
        </authorList>
    </citation>
    <scope>NUCLEOTIDE SEQUENCE [LARGE SCALE GENOMIC DNA]</scope>
    <source>
        <strain evidence="2">W744_W776</strain>
    </source>
</reference>
<protein>
    <submittedName>
        <fullName evidence="2">Uncharacterized protein</fullName>
    </submittedName>
</protein>
<dbReference type="EMBL" id="JAFNEN010000759">
    <property type="protein sequence ID" value="KAG8177703.1"/>
    <property type="molecule type" value="Genomic_DNA"/>
</dbReference>
<evidence type="ECO:0000256" key="1">
    <source>
        <dbReference type="SAM" id="MobiDB-lite"/>
    </source>
</evidence>
<gene>
    <name evidence="2" type="ORF">JTE90_018324</name>
</gene>
<sequence>MAAAYFSTSHALKNTSSENIASGNQLEDDLTPDDAASPNFYSPSSSADYSGFFDHFPDIGHFPEFGEIFRLSRTTTQRPPFRFPGYLREPFPDDDYKTDDTPPPRRRPPRPASSSSSRTKVSKAGGDIPMREKPVHRPAPKGSAHSSKTAFPKIFRFTADRVNLADFDSRKKVNENYLTLTKGDGLDSDGVRREGFLILHGGVFEIDSMKHKR</sequence>
<dbReference type="AlphaFoldDB" id="A0AAV6U196"/>
<feature type="region of interest" description="Disordered" evidence="1">
    <location>
        <begin position="1"/>
        <end position="42"/>
    </location>
</feature>
<organism evidence="2 3">
    <name type="scientific">Oedothorax gibbosus</name>
    <dbReference type="NCBI Taxonomy" id="931172"/>
    <lineage>
        <taxon>Eukaryota</taxon>
        <taxon>Metazoa</taxon>
        <taxon>Ecdysozoa</taxon>
        <taxon>Arthropoda</taxon>
        <taxon>Chelicerata</taxon>
        <taxon>Arachnida</taxon>
        <taxon>Araneae</taxon>
        <taxon>Araneomorphae</taxon>
        <taxon>Entelegynae</taxon>
        <taxon>Araneoidea</taxon>
        <taxon>Linyphiidae</taxon>
        <taxon>Erigoninae</taxon>
        <taxon>Oedothorax</taxon>
    </lineage>
</organism>
<comment type="caution">
    <text evidence="2">The sequence shown here is derived from an EMBL/GenBank/DDBJ whole genome shotgun (WGS) entry which is preliminary data.</text>
</comment>
<name>A0AAV6U196_9ARAC</name>
<dbReference type="Proteomes" id="UP000827092">
    <property type="component" value="Unassembled WGS sequence"/>
</dbReference>
<keyword evidence="3" id="KW-1185">Reference proteome</keyword>
<feature type="region of interest" description="Disordered" evidence="1">
    <location>
        <begin position="79"/>
        <end position="147"/>
    </location>
</feature>